<dbReference type="PROSITE" id="PS51900">
    <property type="entry name" value="CB"/>
    <property type="match status" value="1"/>
</dbReference>
<sequence>MGRKRAPGNEWMPKGVFFRPSGYYWKPGGTTEKLAPASATKTEVWVAYDKVVEGRKNRVTFNQLWKKFLASSDYADLAPRTQKDYLAHEKYILAVFGEAEAKAIKPEHIRRYMDGRGKRSRVQANHEHSSMSRVFRWCYQRGYVPGNPCIGVDKFPKPQRDRYITDNEYKAIYDCASPAVRAAMEIAYLCAARVSDVLKMDWRQIMEKGIFIQQGKTGVKQIKAWTERLHLAVEICRAWGTDGPVIRTMYGERYSYKGFNDAWRKARSAASDKLGYPLDCTFHDLKAKGISDYEGTGRDKQQFSGHKTESQVLVYDRKVKVSPTLNKKM</sequence>
<comment type="caution">
    <text evidence="7">The sequence shown here is derived from an EMBL/GenBank/DDBJ whole genome shotgun (WGS) entry which is preliminary data.</text>
</comment>
<evidence type="ECO:0000313" key="8">
    <source>
        <dbReference type="Proteomes" id="UP000246744"/>
    </source>
</evidence>
<evidence type="ECO:0000256" key="3">
    <source>
        <dbReference type="ARBA" id="ARBA00023125"/>
    </source>
</evidence>
<dbReference type="InterPro" id="IPR011010">
    <property type="entry name" value="DNA_brk_join_enz"/>
</dbReference>
<dbReference type="Gene3D" id="1.10.443.10">
    <property type="entry name" value="Intergrase catalytic core"/>
    <property type="match status" value="1"/>
</dbReference>
<evidence type="ECO:0000256" key="1">
    <source>
        <dbReference type="ARBA" id="ARBA00008857"/>
    </source>
</evidence>
<evidence type="ECO:0000313" key="7">
    <source>
        <dbReference type="EMBL" id="PWW11808.1"/>
    </source>
</evidence>
<accession>A0A317Q5V5</accession>
<dbReference type="InterPro" id="IPR050090">
    <property type="entry name" value="Tyrosine_recombinase_XerCD"/>
</dbReference>
<keyword evidence="4" id="KW-0233">DNA recombination</keyword>
<evidence type="ECO:0000256" key="4">
    <source>
        <dbReference type="ARBA" id="ARBA00023172"/>
    </source>
</evidence>
<organism evidence="7 8">
    <name type="scientific">Mangrovibacter plantisponsor</name>
    <dbReference type="NCBI Taxonomy" id="451513"/>
    <lineage>
        <taxon>Bacteria</taxon>
        <taxon>Pseudomonadati</taxon>
        <taxon>Pseudomonadota</taxon>
        <taxon>Gammaproteobacteria</taxon>
        <taxon>Enterobacterales</taxon>
        <taxon>Enterobacteriaceae</taxon>
        <taxon>Mangrovibacter</taxon>
    </lineage>
</organism>
<proteinExistence type="inferred from homology"/>
<gene>
    <name evidence="7" type="ORF">DES37_102423</name>
</gene>
<dbReference type="InterPro" id="IPR044068">
    <property type="entry name" value="CB"/>
</dbReference>
<dbReference type="OrthoDB" id="6173494at2"/>
<evidence type="ECO:0000256" key="2">
    <source>
        <dbReference type="ARBA" id="ARBA00022908"/>
    </source>
</evidence>
<evidence type="ECO:0000256" key="5">
    <source>
        <dbReference type="PROSITE-ProRule" id="PRU01248"/>
    </source>
</evidence>
<protein>
    <submittedName>
        <fullName evidence="7">Phage integrase family protein</fullName>
    </submittedName>
</protein>
<reference evidence="7 8" key="1">
    <citation type="submission" date="2018-05" db="EMBL/GenBank/DDBJ databases">
        <title>Genomic Encyclopedia of Type Strains, Phase IV (KMG-IV): sequencing the most valuable type-strain genomes for metagenomic binning, comparative biology and taxonomic classification.</title>
        <authorList>
            <person name="Goeker M."/>
        </authorList>
    </citation>
    <scope>NUCLEOTIDE SEQUENCE [LARGE SCALE GENOMIC DNA]</scope>
    <source>
        <strain evidence="7 8">DSM 19579</strain>
    </source>
</reference>
<keyword evidence="8" id="KW-1185">Reference proteome</keyword>
<dbReference type="GO" id="GO:0003677">
    <property type="term" value="F:DNA binding"/>
    <property type="evidence" value="ECO:0007669"/>
    <property type="project" value="UniProtKB-UniRule"/>
</dbReference>
<dbReference type="GO" id="GO:0015074">
    <property type="term" value="P:DNA integration"/>
    <property type="evidence" value="ECO:0007669"/>
    <property type="project" value="UniProtKB-KW"/>
</dbReference>
<dbReference type="PANTHER" id="PTHR30349">
    <property type="entry name" value="PHAGE INTEGRASE-RELATED"/>
    <property type="match status" value="1"/>
</dbReference>
<dbReference type="SUPFAM" id="SSF56349">
    <property type="entry name" value="DNA breaking-rejoining enzymes"/>
    <property type="match status" value="1"/>
</dbReference>
<dbReference type="Proteomes" id="UP000246744">
    <property type="component" value="Unassembled WGS sequence"/>
</dbReference>
<name>A0A317Q5V5_9ENTR</name>
<comment type="similarity">
    <text evidence="1">Belongs to the 'phage' integrase family.</text>
</comment>
<evidence type="ECO:0000259" key="6">
    <source>
        <dbReference type="PROSITE" id="PS51900"/>
    </source>
</evidence>
<dbReference type="AlphaFoldDB" id="A0A317Q5V5"/>
<dbReference type="RefSeq" id="WP_110025035.1">
    <property type="nucleotide sequence ID" value="NZ_QGTS01000002.1"/>
</dbReference>
<dbReference type="InterPro" id="IPR002104">
    <property type="entry name" value="Integrase_catalytic"/>
</dbReference>
<dbReference type="Gene3D" id="1.10.150.130">
    <property type="match status" value="1"/>
</dbReference>
<feature type="domain" description="Core-binding (CB)" evidence="6">
    <location>
        <begin position="59"/>
        <end position="139"/>
    </location>
</feature>
<dbReference type="EMBL" id="QGTS01000002">
    <property type="protein sequence ID" value="PWW11808.1"/>
    <property type="molecule type" value="Genomic_DNA"/>
</dbReference>
<dbReference type="GO" id="GO:0006310">
    <property type="term" value="P:DNA recombination"/>
    <property type="evidence" value="ECO:0007669"/>
    <property type="project" value="UniProtKB-KW"/>
</dbReference>
<keyword evidence="3 5" id="KW-0238">DNA-binding</keyword>
<dbReference type="InterPro" id="IPR013762">
    <property type="entry name" value="Integrase-like_cat_sf"/>
</dbReference>
<dbReference type="Pfam" id="PF00589">
    <property type="entry name" value="Phage_integrase"/>
    <property type="match status" value="1"/>
</dbReference>
<keyword evidence="2" id="KW-0229">DNA integration</keyword>
<dbReference type="PANTHER" id="PTHR30349:SF41">
    <property type="entry name" value="INTEGRASE_RECOMBINASE PROTEIN MJ0367-RELATED"/>
    <property type="match status" value="1"/>
</dbReference>
<dbReference type="InterPro" id="IPR010998">
    <property type="entry name" value="Integrase_recombinase_N"/>
</dbReference>